<protein>
    <submittedName>
        <fullName evidence="3">DUF4825 domain-containing protein</fullName>
    </submittedName>
</protein>
<sequence length="160" mass="18424">MNKIVKSWLSLLLILTFLGGCKSNEVDANPDVYQYKDSMVGDNSAIGNIINQLPGSEGSIDFELKTKEEPYGIILNYHRKESEQAFKEIVIYRATFLFALVQNVDWITFNFDTDAYTITKEEIQAWYDKELSDISNKDELIEIIQAHLEDDAKVNQLLYE</sequence>
<dbReference type="Pfam" id="PF16107">
    <property type="entry name" value="DUF4825"/>
    <property type="match status" value="1"/>
</dbReference>
<dbReference type="RefSeq" id="WP_368652034.1">
    <property type="nucleotide sequence ID" value="NZ_CP162599.1"/>
</dbReference>
<dbReference type="InterPro" id="IPR032250">
    <property type="entry name" value="DUF4825"/>
</dbReference>
<dbReference type="PROSITE" id="PS51257">
    <property type="entry name" value="PROKAR_LIPOPROTEIN"/>
    <property type="match status" value="1"/>
</dbReference>
<feature type="chain" id="PRO_5044347546" evidence="1">
    <location>
        <begin position="29"/>
        <end position="160"/>
    </location>
</feature>
<keyword evidence="1" id="KW-0732">Signal</keyword>
<feature type="signal peptide" evidence="1">
    <location>
        <begin position="1"/>
        <end position="28"/>
    </location>
</feature>
<proteinExistence type="predicted"/>
<reference evidence="3" key="1">
    <citation type="submission" date="2024-07" db="EMBL/GenBank/DDBJ databases">
        <title>Halotolerant mesophilic bacterium Ornithinibacillus sp. 4-3, sp. nov., isolated from soil.</title>
        <authorList>
            <person name="Sidarenka A.V."/>
            <person name="Guliayeva D.E."/>
            <person name="Leanovich S.I."/>
            <person name="Hileuskaya K.S."/>
            <person name="Akhremchuk A.E."/>
            <person name="Sikolenko M.A."/>
            <person name="Valentovich L.N."/>
        </authorList>
    </citation>
    <scope>NUCLEOTIDE SEQUENCE</scope>
    <source>
        <strain evidence="3">4-3</strain>
    </source>
</reference>
<dbReference type="EMBL" id="CP162599">
    <property type="protein sequence ID" value="XDK31306.1"/>
    <property type="molecule type" value="Genomic_DNA"/>
</dbReference>
<gene>
    <name evidence="3" type="ORF">AB4Y30_09675</name>
</gene>
<evidence type="ECO:0000259" key="2">
    <source>
        <dbReference type="Pfam" id="PF16107"/>
    </source>
</evidence>
<evidence type="ECO:0000313" key="3">
    <source>
        <dbReference type="EMBL" id="XDK31306.1"/>
    </source>
</evidence>
<accession>A0AB39HGJ1</accession>
<evidence type="ECO:0000256" key="1">
    <source>
        <dbReference type="SAM" id="SignalP"/>
    </source>
</evidence>
<name>A0AB39HGJ1_9BACI</name>
<feature type="domain" description="DUF4825" evidence="2">
    <location>
        <begin position="33"/>
        <end position="117"/>
    </location>
</feature>
<dbReference type="AlphaFoldDB" id="A0AB39HGJ1"/>
<organism evidence="3">
    <name type="scientific">Ornithinibacillus sp. 4-3</name>
    <dbReference type="NCBI Taxonomy" id="3231488"/>
    <lineage>
        <taxon>Bacteria</taxon>
        <taxon>Bacillati</taxon>
        <taxon>Bacillota</taxon>
        <taxon>Bacilli</taxon>
        <taxon>Bacillales</taxon>
        <taxon>Bacillaceae</taxon>
        <taxon>Ornithinibacillus</taxon>
    </lineage>
</organism>